<dbReference type="GO" id="GO:0004519">
    <property type="term" value="F:endonuclease activity"/>
    <property type="evidence" value="ECO:0007669"/>
    <property type="project" value="UniProtKB-KW"/>
</dbReference>
<evidence type="ECO:0000259" key="1">
    <source>
        <dbReference type="Pfam" id="PF03372"/>
    </source>
</evidence>
<dbReference type="Gene3D" id="3.60.10.10">
    <property type="entry name" value="Endonuclease/exonuclease/phosphatase"/>
    <property type="match status" value="1"/>
</dbReference>
<dbReference type="InterPro" id="IPR036691">
    <property type="entry name" value="Endo/exonu/phosph_ase_sf"/>
</dbReference>
<organism evidence="2 3">
    <name type="scientific">Roseomonas indoligenes</name>
    <dbReference type="NCBI Taxonomy" id="2820811"/>
    <lineage>
        <taxon>Bacteria</taxon>
        <taxon>Pseudomonadati</taxon>
        <taxon>Pseudomonadota</taxon>
        <taxon>Alphaproteobacteria</taxon>
        <taxon>Acetobacterales</taxon>
        <taxon>Roseomonadaceae</taxon>
        <taxon>Roseomonas</taxon>
    </lineage>
</organism>
<sequence>MSPSPPSVPPWRACAIPGPEPVIVGTYNVHRGRSTAGIFRPGRIARVIAETGADLVALQEAQHWLRPGRAMFDAAWLEREAGLRPLSVTDRAGEQGWRGNVLLVRPGARVLRPPIGLRIGGLEPRGAVLAELNLGWGAFRVVVTHLSLGAARRHHQAEALLAAIAQGPPLPTLVMGDLNEWRPGASALGVLEAVFGHQPPVHTFPAFRPMLALDRIMGLPHGLVTDHRAHDTKLARGASDHLPLLARVETALL</sequence>
<feature type="domain" description="Endonuclease/exonuclease/phosphatase" evidence="1">
    <location>
        <begin position="25"/>
        <end position="241"/>
    </location>
</feature>
<comment type="caution">
    <text evidence="2">The sequence shown here is derived from an EMBL/GenBank/DDBJ whole genome shotgun (WGS) entry which is preliminary data.</text>
</comment>
<proteinExistence type="predicted"/>
<protein>
    <submittedName>
        <fullName evidence="2">Endonuclease/exonuclease/phosphatase family protein</fullName>
    </submittedName>
</protein>
<dbReference type="InterPro" id="IPR005135">
    <property type="entry name" value="Endo/exonuclease/phosphatase"/>
</dbReference>
<dbReference type="Pfam" id="PF03372">
    <property type="entry name" value="Exo_endo_phos"/>
    <property type="match status" value="1"/>
</dbReference>
<dbReference type="RefSeq" id="WP_209372459.1">
    <property type="nucleotide sequence ID" value="NZ_JAGIZA010000004.1"/>
</dbReference>
<keyword evidence="2" id="KW-0255">Endonuclease</keyword>
<gene>
    <name evidence="2" type="ORF">J5Y10_07900</name>
</gene>
<dbReference type="SUPFAM" id="SSF56219">
    <property type="entry name" value="DNase I-like"/>
    <property type="match status" value="1"/>
</dbReference>
<reference evidence="2" key="1">
    <citation type="submission" date="2021-03" db="EMBL/GenBank/DDBJ databases">
        <authorList>
            <person name="So Y."/>
        </authorList>
    </citation>
    <scope>NUCLEOTIDE SEQUENCE</scope>
    <source>
        <strain evidence="2">SG15</strain>
    </source>
</reference>
<accession>A0A940MXM6</accession>
<dbReference type="AlphaFoldDB" id="A0A940MXM6"/>
<evidence type="ECO:0000313" key="3">
    <source>
        <dbReference type="Proteomes" id="UP000677537"/>
    </source>
</evidence>
<keyword evidence="2" id="KW-0540">Nuclease</keyword>
<dbReference type="EMBL" id="JAGIZA010000004">
    <property type="protein sequence ID" value="MBP0492699.1"/>
    <property type="molecule type" value="Genomic_DNA"/>
</dbReference>
<keyword evidence="2" id="KW-0378">Hydrolase</keyword>
<keyword evidence="3" id="KW-1185">Reference proteome</keyword>
<dbReference type="Proteomes" id="UP000677537">
    <property type="component" value="Unassembled WGS sequence"/>
</dbReference>
<evidence type="ECO:0000313" key="2">
    <source>
        <dbReference type="EMBL" id="MBP0492699.1"/>
    </source>
</evidence>
<name>A0A940MXM6_9PROT</name>